<dbReference type="Gene3D" id="3.40.50.2300">
    <property type="match status" value="2"/>
</dbReference>
<feature type="chain" id="PRO_5032847808" evidence="4">
    <location>
        <begin position="24"/>
        <end position="334"/>
    </location>
</feature>
<dbReference type="GO" id="GO:0015753">
    <property type="term" value="P:D-xylose transmembrane transport"/>
    <property type="evidence" value="ECO:0007669"/>
    <property type="project" value="InterPro"/>
</dbReference>
<dbReference type="PANTHER" id="PTHR30036:SF1">
    <property type="entry name" value="D-XYLOSE-BINDING PERIPLASMIC PROTEIN"/>
    <property type="match status" value="1"/>
</dbReference>
<comment type="caution">
    <text evidence="6">The sequence shown here is derived from an EMBL/GenBank/DDBJ whole genome shotgun (WGS) entry which is preliminary data.</text>
</comment>
<dbReference type="Pfam" id="PF13407">
    <property type="entry name" value="Peripla_BP_4"/>
    <property type="match status" value="1"/>
</dbReference>
<comment type="similarity">
    <text evidence="2">Belongs to the bacterial solute-binding protein 2 family.</text>
</comment>
<dbReference type="NCBIfam" id="TIGR02634">
    <property type="entry name" value="xylF"/>
    <property type="match status" value="1"/>
</dbReference>
<feature type="signal peptide" evidence="4">
    <location>
        <begin position="1"/>
        <end position="23"/>
    </location>
</feature>
<evidence type="ECO:0000256" key="4">
    <source>
        <dbReference type="SAM" id="SignalP"/>
    </source>
</evidence>
<dbReference type="Proteomes" id="UP000470302">
    <property type="component" value="Unassembled WGS sequence"/>
</dbReference>
<dbReference type="GO" id="GO:0048029">
    <property type="term" value="F:monosaccharide binding"/>
    <property type="evidence" value="ECO:0007669"/>
    <property type="project" value="InterPro"/>
</dbReference>
<evidence type="ECO:0000259" key="5">
    <source>
        <dbReference type="Pfam" id="PF13407"/>
    </source>
</evidence>
<evidence type="ECO:0000256" key="2">
    <source>
        <dbReference type="ARBA" id="ARBA00007639"/>
    </source>
</evidence>
<dbReference type="EMBL" id="WWCW01000077">
    <property type="protein sequence ID" value="MYM89514.1"/>
    <property type="molecule type" value="Genomic_DNA"/>
</dbReference>
<feature type="domain" description="Periplasmic binding protein" evidence="5">
    <location>
        <begin position="30"/>
        <end position="288"/>
    </location>
</feature>
<organism evidence="6 7">
    <name type="scientific">Duganella vulcania</name>
    <dbReference type="NCBI Taxonomy" id="2692166"/>
    <lineage>
        <taxon>Bacteria</taxon>
        <taxon>Pseudomonadati</taxon>
        <taxon>Pseudomonadota</taxon>
        <taxon>Betaproteobacteria</taxon>
        <taxon>Burkholderiales</taxon>
        <taxon>Oxalobacteraceae</taxon>
        <taxon>Telluria group</taxon>
        <taxon>Duganella</taxon>
    </lineage>
</organism>
<dbReference type="CDD" id="cd19991">
    <property type="entry name" value="PBP1_ABC_xylose_binding"/>
    <property type="match status" value="1"/>
</dbReference>
<keyword evidence="3 4" id="KW-0732">Signal</keyword>
<protein>
    <submittedName>
        <fullName evidence="6">D-xylose ABC transporter substrate-binding protein</fullName>
    </submittedName>
</protein>
<evidence type="ECO:0000256" key="3">
    <source>
        <dbReference type="ARBA" id="ARBA00022729"/>
    </source>
</evidence>
<sequence>MKKLLNAAAVAVMLVCAGGNAMADAKNPKIGFSIDDLRLERWARDRDYFVAAAEQQGAKVFVQSADASEQRQIAQIENLISRGVDVLVIVPYNATVLNNAVREAKKAKIKVVSYDRLILNADIDAYISFDNKMVGEMQAQGVVAVKPKGNFYLLGGAPTDNNAKMLREGQLKVLQPLIDKGDIKVVGKQWVKDWNPAEAMSIVENALTANGNKLDAVVASNDATAGGAIQALASQKLDGKVAVSGQDADLAAVRRVIAGSQTMTVYKPLKVIATEAAKLSIQLVRNEKPAFNAEYQNGFKQVSTLLLKPTMLTKANIDLVVTDGFYTKAQLAAK</sequence>
<dbReference type="AlphaFoldDB" id="A0A845G5D8"/>
<evidence type="ECO:0000313" key="7">
    <source>
        <dbReference type="Proteomes" id="UP000470302"/>
    </source>
</evidence>
<dbReference type="InterPro" id="IPR050555">
    <property type="entry name" value="Bact_Solute-Bind_Prot2"/>
</dbReference>
<dbReference type="PANTHER" id="PTHR30036">
    <property type="entry name" value="D-XYLOSE-BINDING PERIPLASMIC PROTEIN"/>
    <property type="match status" value="1"/>
</dbReference>
<gene>
    <name evidence="6" type="primary">xylF</name>
    <name evidence="6" type="ORF">GTP91_20340</name>
</gene>
<dbReference type="RefSeq" id="WP_161098431.1">
    <property type="nucleotide sequence ID" value="NZ_WWCW01000077.1"/>
</dbReference>
<dbReference type="InterPro" id="IPR028082">
    <property type="entry name" value="Peripla_BP_I"/>
</dbReference>
<proteinExistence type="inferred from homology"/>
<evidence type="ECO:0000313" key="6">
    <source>
        <dbReference type="EMBL" id="MYM89514.1"/>
    </source>
</evidence>
<dbReference type="SUPFAM" id="SSF53822">
    <property type="entry name" value="Periplasmic binding protein-like I"/>
    <property type="match status" value="1"/>
</dbReference>
<accession>A0A845G5D8</accession>
<dbReference type="InterPro" id="IPR013456">
    <property type="entry name" value="XylF"/>
</dbReference>
<dbReference type="InterPro" id="IPR025997">
    <property type="entry name" value="SBP_2_dom"/>
</dbReference>
<reference evidence="6 7" key="1">
    <citation type="submission" date="2020-01" db="EMBL/GenBank/DDBJ databases">
        <title>Novel species isolated from a subtropical stream in China.</title>
        <authorList>
            <person name="Lu H."/>
        </authorList>
    </citation>
    <scope>NUCLEOTIDE SEQUENCE [LARGE SCALE GENOMIC DNA]</scope>
    <source>
        <strain evidence="6 7">FT82W</strain>
    </source>
</reference>
<name>A0A845G5D8_9BURK</name>
<dbReference type="GO" id="GO:0030288">
    <property type="term" value="C:outer membrane-bounded periplasmic space"/>
    <property type="evidence" value="ECO:0007669"/>
    <property type="project" value="TreeGrafter"/>
</dbReference>
<evidence type="ECO:0000256" key="1">
    <source>
        <dbReference type="ARBA" id="ARBA00004418"/>
    </source>
</evidence>
<comment type="subcellular location">
    <subcellularLocation>
        <location evidence="1">Periplasm</location>
    </subcellularLocation>
</comment>